<dbReference type="PANTHER" id="PTHR42760:SF133">
    <property type="entry name" value="3-OXOACYL-[ACYL-CARRIER-PROTEIN] REDUCTASE"/>
    <property type="match status" value="1"/>
</dbReference>
<dbReference type="InterPro" id="IPR002347">
    <property type="entry name" value="SDR_fam"/>
</dbReference>
<evidence type="ECO:0000313" key="5">
    <source>
        <dbReference type="Proteomes" id="UP000612282"/>
    </source>
</evidence>
<dbReference type="Pfam" id="PF13561">
    <property type="entry name" value="adh_short_C2"/>
    <property type="match status" value="1"/>
</dbReference>
<dbReference type="EMBL" id="BOMG01000042">
    <property type="protein sequence ID" value="GID54688.1"/>
    <property type="molecule type" value="Genomic_DNA"/>
</dbReference>
<comment type="caution">
    <text evidence="4">The sequence shown here is derived from an EMBL/GenBank/DDBJ whole genome shotgun (WGS) entry which is preliminary data.</text>
</comment>
<name>A0ABQ3X858_9ACTN</name>
<dbReference type="InterPro" id="IPR057326">
    <property type="entry name" value="KR_dom"/>
</dbReference>
<evidence type="ECO:0000313" key="4">
    <source>
        <dbReference type="EMBL" id="GID54688.1"/>
    </source>
</evidence>
<dbReference type="PRINTS" id="PR00081">
    <property type="entry name" value="GDHRDH"/>
</dbReference>
<keyword evidence="5" id="KW-1185">Reference proteome</keyword>
<dbReference type="PANTHER" id="PTHR42760">
    <property type="entry name" value="SHORT-CHAIN DEHYDROGENASES/REDUCTASES FAMILY MEMBER"/>
    <property type="match status" value="1"/>
</dbReference>
<dbReference type="InterPro" id="IPR020904">
    <property type="entry name" value="Sc_DH/Rdtase_CS"/>
</dbReference>
<keyword evidence="2" id="KW-0560">Oxidoreductase</keyword>
<dbReference type="Proteomes" id="UP000612282">
    <property type="component" value="Unassembled WGS sequence"/>
</dbReference>
<proteinExistence type="inferred from homology"/>
<dbReference type="CDD" id="cd05233">
    <property type="entry name" value="SDR_c"/>
    <property type="match status" value="1"/>
</dbReference>
<dbReference type="SMART" id="SM00822">
    <property type="entry name" value="PKS_KR"/>
    <property type="match status" value="1"/>
</dbReference>
<dbReference type="SUPFAM" id="SSF51735">
    <property type="entry name" value="NAD(P)-binding Rossmann-fold domains"/>
    <property type="match status" value="1"/>
</dbReference>
<feature type="domain" description="Ketoreductase" evidence="3">
    <location>
        <begin position="14"/>
        <end position="199"/>
    </location>
</feature>
<dbReference type="InterPro" id="IPR036291">
    <property type="entry name" value="NAD(P)-bd_dom_sf"/>
</dbReference>
<organism evidence="4 5">
    <name type="scientific">Actinoplanes couchii</name>
    <dbReference type="NCBI Taxonomy" id="403638"/>
    <lineage>
        <taxon>Bacteria</taxon>
        <taxon>Bacillati</taxon>
        <taxon>Actinomycetota</taxon>
        <taxon>Actinomycetes</taxon>
        <taxon>Micromonosporales</taxon>
        <taxon>Micromonosporaceae</taxon>
        <taxon>Actinoplanes</taxon>
    </lineage>
</organism>
<gene>
    <name evidence="4" type="ORF">Aco03nite_030920</name>
</gene>
<sequence>MGERLMQTTDLTGRVSLVTGGGGGLGRAVAAALLRCGAPVVLADLPGERLDQAVAELSPLGVVHPLGVDLSDPAVCRAAPETAARLAGGELRILVSAVGVMRTRPPAEITDEQWQRTLDINLTGVFHTVRAAAEGMTSGSIVLLSSVAGRSGRPNAMDYAASKAALLSLTKSTALAYAPSVRVNAVCPGVFMTDMWSGILADRDREFGPGAGAAYLDDVAKRTPLGRPGNPDELAAVVAFLVSDMASFMTGQALNVDGGLEMN</sequence>
<evidence type="ECO:0000256" key="1">
    <source>
        <dbReference type="ARBA" id="ARBA00006484"/>
    </source>
</evidence>
<dbReference type="PROSITE" id="PS00061">
    <property type="entry name" value="ADH_SHORT"/>
    <property type="match status" value="1"/>
</dbReference>
<accession>A0ABQ3X858</accession>
<dbReference type="PRINTS" id="PR00080">
    <property type="entry name" value="SDRFAMILY"/>
</dbReference>
<protein>
    <submittedName>
        <fullName evidence="4">Short-chain dehydrogenase</fullName>
    </submittedName>
</protein>
<dbReference type="Gene3D" id="3.40.50.720">
    <property type="entry name" value="NAD(P)-binding Rossmann-like Domain"/>
    <property type="match status" value="1"/>
</dbReference>
<evidence type="ECO:0000256" key="2">
    <source>
        <dbReference type="ARBA" id="ARBA00023002"/>
    </source>
</evidence>
<evidence type="ECO:0000259" key="3">
    <source>
        <dbReference type="SMART" id="SM00822"/>
    </source>
</evidence>
<comment type="similarity">
    <text evidence="1">Belongs to the short-chain dehydrogenases/reductases (SDR) family.</text>
</comment>
<reference evidence="4 5" key="1">
    <citation type="submission" date="2021-01" db="EMBL/GenBank/DDBJ databases">
        <title>Whole genome shotgun sequence of Actinoplanes couchii NBRC 106145.</title>
        <authorList>
            <person name="Komaki H."/>
            <person name="Tamura T."/>
        </authorList>
    </citation>
    <scope>NUCLEOTIDE SEQUENCE [LARGE SCALE GENOMIC DNA]</scope>
    <source>
        <strain evidence="4 5">NBRC 106145</strain>
    </source>
</reference>